<dbReference type="InterPro" id="IPR015943">
    <property type="entry name" value="WD40/YVTN_repeat-like_dom_sf"/>
</dbReference>
<reference evidence="14 15" key="1">
    <citation type="journal article" date="2020" name="ISME J.">
        <title>Uncovering the hidden diversity of litter-decomposition mechanisms in mushroom-forming fungi.</title>
        <authorList>
            <person name="Floudas D."/>
            <person name="Bentzer J."/>
            <person name="Ahren D."/>
            <person name="Johansson T."/>
            <person name="Persson P."/>
            <person name="Tunlid A."/>
        </authorList>
    </citation>
    <scope>NUCLEOTIDE SEQUENCE [LARGE SCALE GENOMIC DNA]</scope>
    <source>
        <strain evidence="14 15">CBS 661.87</strain>
    </source>
</reference>
<dbReference type="InterPro" id="IPR056795">
    <property type="entry name" value="PAC1-like_LisH-like_dom"/>
</dbReference>
<evidence type="ECO:0000256" key="11">
    <source>
        <dbReference type="HAMAP-Rule" id="MF_03141"/>
    </source>
</evidence>
<dbReference type="Gene3D" id="1.20.960.30">
    <property type="match status" value="1"/>
</dbReference>
<dbReference type="InterPro" id="IPR001680">
    <property type="entry name" value="WD40_rpt"/>
</dbReference>
<evidence type="ECO:0000256" key="2">
    <source>
        <dbReference type="ARBA" id="ARBA00022490"/>
    </source>
</evidence>
<comment type="caution">
    <text evidence="14">The sequence shown here is derived from an EMBL/GenBank/DDBJ whole genome shotgun (WGS) entry which is preliminary data.</text>
</comment>
<dbReference type="PROSITE" id="PS50082">
    <property type="entry name" value="WD_REPEATS_2"/>
    <property type="match status" value="5"/>
</dbReference>
<comment type="subcellular location">
    <subcellularLocation>
        <location evidence="11">Cytoplasm</location>
        <location evidence="11">Cytoskeleton</location>
    </subcellularLocation>
    <subcellularLocation>
        <location evidence="11">Cytoplasm</location>
        <location evidence="11">Cytoskeleton</location>
        <location evidence="11">Spindle pole</location>
    </subcellularLocation>
    <text evidence="11">Localizes to the plus ends of microtubules at the hyphal tip and the mitotic spindle poles.</text>
</comment>
<feature type="domain" description="PAC1-like LisH-like dimerisation" evidence="13">
    <location>
        <begin position="7"/>
        <end position="36"/>
    </location>
</feature>
<dbReference type="InterPro" id="IPR019775">
    <property type="entry name" value="WD40_repeat_CS"/>
</dbReference>
<dbReference type="InterPro" id="IPR020472">
    <property type="entry name" value="WD40_PAC1"/>
</dbReference>
<keyword evidence="1 11" id="KW-0813">Transport</keyword>
<keyword evidence="3 12" id="KW-0853">WD repeat</keyword>
<dbReference type="GO" id="GO:0000922">
    <property type="term" value="C:spindle pole"/>
    <property type="evidence" value="ECO:0007669"/>
    <property type="project" value="UniProtKB-SubCell"/>
</dbReference>
<keyword evidence="8 11" id="KW-0175">Coiled coil</keyword>
<dbReference type="GO" id="GO:0051301">
    <property type="term" value="P:cell division"/>
    <property type="evidence" value="ECO:0007669"/>
    <property type="project" value="UniProtKB-KW"/>
</dbReference>
<comment type="function">
    <text evidence="11">Positively regulates the activity of the minus-end directed microtubule motor protein dynein. May enhance dynein-mediated microtubule sliding by targeting dynein to the microtubule plus end. Required for nuclear migration during vegetative growth as well as development. Required for retrograde early endosome (EE) transport from the hyphal tip. Required for localization of dynein to the mitotic spindle poles. Recruits additional proteins to the dynein complex at SPBs.</text>
</comment>
<comment type="similarity">
    <text evidence="11">Belongs to the WD repeat LIS1/nudF family.</text>
</comment>
<dbReference type="PROSITE" id="PS50294">
    <property type="entry name" value="WD_REPEATS_REGION"/>
    <property type="match status" value="4"/>
</dbReference>
<dbReference type="GO" id="GO:0000132">
    <property type="term" value="P:establishment of mitotic spindle orientation"/>
    <property type="evidence" value="ECO:0007669"/>
    <property type="project" value="UniProtKB-UniRule"/>
</dbReference>
<comment type="domain">
    <text evidence="11">Dimerization mediated by the LisH domain may be required to activate dynein.</text>
</comment>
<feature type="repeat" description="WD" evidence="12">
    <location>
        <begin position="108"/>
        <end position="149"/>
    </location>
</feature>
<dbReference type="OrthoDB" id="10264588at2759"/>
<dbReference type="GO" id="GO:0005875">
    <property type="term" value="C:microtubule associated complex"/>
    <property type="evidence" value="ECO:0007669"/>
    <property type="project" value="UniProtKB-UniRule"/>
</dbReference>
<evidence type="ECO:0000256" key="1">
    <source>
        <dbReference type="ARBA" id="ARBA00022448"/>
    </source>
</evidence>
<evidence type="ECO:0000313" key="15">
    <source>
        <dbReference type="Proteomes" id="UP000565441"/>
    </source>
</evidence>
<dbReference type="PANTHER" id="PTHR22847:SF637">
    <property type="entry name" value="WD REPEAT DOMAIN 5B"/>
    <property type="match status" value="1"/>
</dbReference>
<feature type="repeat" description="WD" evidence="12">
    <location>
        <begin position="193"/>
        <end position="234"/>
    </location>
</feature>
<dbReference type="Pfam" id="PF00400">
    <property type="entry name" value="WD40"/>
    <property type="match status" value="6"/>
</dbReference>
<dbReference type="PIRSF" id="PIRSF037647">
    <property type="entry name" value="Dynein_regulator_Lis1"/>
    <property type="match status" value="1"/>
</dbReference>
<evidence type="ECO:0000256" key="5">
    <source>
        <dbReference type="ARBA" id="ARBA00022701"/>
    </source>
</evidence>
<keyword evidence="2 11" id="KW-0963">Cytoplasm</keyword>
<evidence type="ECO:0000256" key="6">
    <source>
        <dbReference type="ARBA" id="ARBA00022737"/>
    </source>
</evidence>
<keyword evidence="4 11" id="KW-0132">Cell division</keyword>
<dbReference type="InterPro" id="IPR006594">
    <property type="entry name" value="LisH"/>
</dbReference>
<feature type="coiled-coil region" evidence="11">
    <location>
        <begin position="62"/>
        <end position="89"/>
    </location>
</feature>
<evidence type="ECO:0000256" key="12">
    <source>
        <dbReference type="PROSITE-ProRule" id="PRU00221"/>
    </source>
</evidence>
<keyword evidence="7 11" id="KW-0498">Mitosis</keyword>
<keyword evidence="10 11" id="KW-0131">Cell cycle</keyword>
<dbReference type="GO" id="GO:0051012">
    <property type="term" value="P:microtubule sliding"/>
    <property type="evidence" value="ECO:0007669"/>
    <property type="project" value="UniProtKB-UniRule"/>
</dbReference>
<dbReference type="GO" id="GO:0005874">
    <property type="term" value="C:microtubule"/>
    <property type="evidence" value="ECO:0007669"/>
    <property type="project" value="UniProtKB-KW"/>
</dbReference>
<evidence type="ECO:0000313" key="14">
    <source>
        <dbReference type="EMBL" id="KAF5381675.1"/>
    </source>
</evidence>
<organism evidence="14 15">
    <name type="scientific">Tricholomella constricta</name>
    <dbReference type="NCBI Taxonomy" id="117010"/>
    <lineage>
        <taxon>Eukaryota</taxon>
        <taxon>Fungi</taxon>
        <taxon>Dikarya</taxon>
        <taxon>Basidiomycota</taxon>
        <taxon>Agaricomycotina</taxon>
        <taxon>Agaricomycetes</taxon>
        <taxon>Agaricomycetidae</taxon>
        <taxon>Agaricales</taxon>
        <taxon>Tricholomatineae</taxon>
        <taxon>Lyophyllaceae</taxon>
        <taxon>Tricholomella</taxon>
    </lineage>
</organism>
<feature type="repeat" description="WD" evidence="12">
    <location>
        <begin position="322"/>
        <end position="334"/>
    </location>
</feature>
<proteinExistence type="inferred from homology"/>
<dbReference type="HAMAP" id="MF_03141">
    <property type="entry name" value="lis1"/>
    <property type="match status" value="1"/>
</dbReference>
<dbReference type="InterPro" id="IPR036322">
    <property type="entry name" value="WD40_repeat_dom_sf"/>
</dbReference>
<dbReference type="AlphaFoldDB" id="A0A8H5HET0"/>
<evidence type="ECO:0000256" key="8">
    <source>
        <dbReference type="ARBA" id="ARBA00023054"/>
    </source>
</evidence>
<evidence type="ECO:0000256" key="3">
    <source>
        <dbReference type="ARBA" id="ARBA00022574"/>
    </source>
</evidence>
<keyword evidence="15" id="KW-1185">Reference proteome</keyword>
<feature type="repeat" description="WD" evidence="12">
    <location>
        <begin position="344"/>
        <end position="385"/>
    </location>
</feature>
<dbReference type="PRINTS" id="PR00320">
    <property type="entry name" value="GPROTEINBRPT"/>
</dbReference>
<keyword evidence="5 11" id="KW-0493">Microtubule</keyword>
<dbReference type="GO" id="GO:1990234">
    <property type="term" value="C:transferase complex"/>
    <property type="evidence" value="ECO:0007669"/>
    <property type="project" value="UniProtKB-ARBA"/>
</dbReference>
<feature type="repeat" description="WD" evidence="12">
    <location>
        <begin position="150"/>
        <end position="183"/>
    </location>
</feature>
<name>A0A8H5HET0_9AGAR</name>
<keyword evidence="6" id="KW-0677">Repeat</keyword>
<dbReference type="GO" id="GO:0070840">
    <property type="term" value="F:dynein complex binding"/>
    <property type="evidence" value="ECO:0007669"/>
    <property type="project" value="UniProtKB-UniRule"/>
</dbReference>
<dbReference type="Proteomes" id="UP000565441">
    <property type="component" value="Unassembled WGS sequence"/>
</dbReference>
<evidence type="ECO:0000259" key="13">
    <source>
        <dbReference type="Pfam" id="PF24951"/>
    </source>
</evidence>
<dbReference type="Pfam" id="PF24951">
    <property type="entry name" value="LisH_PAC1"/>
    <property type="match status" value="1"/>
</dbReference>
<comment type="subunit">
    <text evidence="11">Self-associates. Interacts with NDL1 and dynein.</text>
</comment>
<protein>
    <recommendedName>
        <fullName evidence="11">Nuclear distribution protein PAC1</fullName>
    </recommendedName>
    <alternativeName>
        <fullName evidence="11">Lissencephaly-1 homolog</fullName>
        <shortName evidence="11">LIS-1</shortName>
    </alternativeName>
    <alternativeName>
        <fullName evidence="11">nudF homolog</fullName>
    </alternativeName>
</protein>
<evidence type="ECO:0000256" key="9">
    <source>
        <dbReference type="ARBA" id="ARBA00023212"/>
    </source>
</evidence>
<accession>A0A8H5HET0</accession>
<dbReference type="GO" id="GO:0005737">
    <property type="term" value="C:cytoplasm"/>
    <property type="evidence" value="ECO:0007669"/>
    <property type="project" value="UniProtKB-UniRule"/>
</dbReference>
<dbReference type="CDD" id="cd00200">
    <property type="entry name" value="WD40"/>
    <property type="match status" value="1"/>
</dbReference>
<keyword evidence="9 11" id="KW-0206">Cytoskeleton</keyword>
<dbReference type="SUPFAM" id="SSF109925">
    <property type="entry name" value="Lissencephaly-1 protein (Lis-1, PAF-AH alpha) N-terminal domain"/>
    <property type="match status" value="1"/>
</dbReference>
<gene>
    <name evidence="11" type="primary">PAC1</name>
    <name evidence="11" type="synonym">LIS1</name>
    <name evidence="14" type="ORF">D9615_005568</name>
</gene>
<dbReference type="SMART" id="SM00320">
    <property type="entry name" value="WD40"/>
    <property type="match status" value="7"/>
</dbReference>
<dbReference type="InterPro" id="IPR017252">
    <property type="entry name" value="Dynein_regulator_LIS1"/>
</dbReference>
<sequence length="440" mass="48623">MASHLSDRQRNDLHKSILDYLYSEGLTKSYEQLREDIPEVADFTPDPSSPTSGLLVKKWTSVIRMQRKLMELESRLAQAQEELATSSADGVKRTNKDWLPTSPATRTLVGHRDKINAVSFHPTYSVLASASVDATVKIWDWETGDLERTLKGHTKAVSDCDFDSAGKVLATCSHDLFIKLWNVLEEYTNFATLRGHEHSISSVRFLPGDARIASSSRDNTVRVWDVQTTHCIKVLRPHEDWIRCANPSLDGRLLLTCSDDHTARIVDPESGAIKIEMRGHDNRVECALFVPGTSVPAVRELVAQPATAASTKLDALAISFAITGSRDKTIKLWDSIRGLCLWTFIGHDGWVQALAFHPAGTHLLSVGDDHTMRTWDLRTGRCTRKLEAHSPFTQCIAWGPVPKRKAGDGDTHADGGAGAEKTLNVVATGGTDQVIKIWCP</sequence>
<dbReference type="PROSITE" id="PS00678">
    <property type="entry name" value="WD_REPEATS_1"/>
    <property type="match status" value="3"/>
</dbReference>
<evidence type="ECO:0000256" key="4">
    <source>
        <dbReference type="ARBA" id="ARBA00022618"/>
    </source>
</evidence>
<dbReference type="Gene3D" id="2.130.10.10">
    <property type="entry name" value="YVTN repeat-like/Quinoprotein amine dehydrogenase"/>
    <property type="match status" value="1"/>
</dbReference>
<dbReference type="PROSITE" id="PS50896">
    <property type="entry name" value="LISH"/>
    <property type="match status" value="1"/>
</dbReference>
<dbReference type="PANTHER" id="PTHR22847">
    <property type="entry name" value="WD40 REPEAT PROTEIN"/>
    <property type="match status" value="1"/>
</dbReference>
<evidence type="ECO:0000256" key="10">
    <source>
        <dbReference type="ARBA" id="ARBA00023306"/>
    </source>
</evidence>
<dbReference type="InterPro" id="IPR037190">
    <property type="entry name" value="LIS1_N"/>
</dbReference>
<dbReference type="EMBL" id="JAACJP010000010">
    <property type="protein sequence ID" value="KAF5381675.1"/>
    <property type="molecule type" value="Genomic_DNA"/>
</dbReference>
<evidence type="ECO:0000256" key="7">
    <source>
        <dbReference type="ARBA" id="ARBA00022776"/>
    </source>
</evidence>
<dbReference type="SUPFAM" id="SSF50978">
    <property type="entry name" value="WD40 repeat-like"/>
    <property type="match status" value="1"/>
</dbReference>